<feature type="domain" description="ENTH" evidence="6">
    <location>
        <begin position="24"/>
        <end position="158"/>
    </location>
</feature>
<feature type="region of interest" description="Disordered" evidence="5">
    <location>
        <begin position="199"/>
        <end position="235"/>
    </location>
</feature>
<proteinExistence type="predicted"/>
<dbReference type="GO" id="GO:0006897">
    <property type="term" value="P:endocytosis"/>
    <property type="evidence" value="ECO:0007669"/>
    <property type="project" value="TreeGrafter"/>
</dbReference>
<sequence length="276" mass="31702">MANSSSHGLSKQHFLRSILTRARLLLTDVTAAELLAEEATRTHPWPPADTRMLRYISQASFEVDDFFRVVELLHKRLKKFERKRWRKAYKTLILVEYVLTHGPLSFANELQADKGVIQQMCSFQYVDEKGYNWGLTVKKKAERVLKLLEKGPFLHQERDRLRKTTRGIQGFDSFSISWPSTGRIEEDSQIYRNSLPQNDEHCKQQDVDAAAKWNSDADEETGEEENPSKENSDDKLVLIGYGGASMVGRKVHPAEELMPLLSCEEGREVLVLSHQL</sequence>
<reference evidence="7 8" key="1">
    <citation type="submission" date="2023-10" db="EMBL/GenBank/DDBJ databases">
        <title>Chromosome-scale genome assembly provides insights into flower coloration mechanisms of Canna indica.</title>
        <authorList>
            <person name="Li C."/>
        </authorList>
    </citation>
    <scope>NUCLEOTIDE SEQUENCE [LARGE SCALE GENOMIC DNA]</scope>
    <source>
        <tissue evidence="7">Flower</tissue>
    </source>
</reference>
<keyword evidence="8" id="KW-1185">Reference proteome</keyword>
<name>A0AAQ3JXD4_9LILI</name>
<evidence type="ECO:0000256" key="2">
    <source>
        <dbReference type="ARBA" id="ARBA00004555"/>
    </source>
</evidence>
<feature type="compositionally biased region" description="Basic and acidic residues" evidence="5">
    <location>
        <begin position="226"/>
        <end position="235"/>
    </location>
</feature>
<dbReference type="SUPFAM" id="SSF48464">
    <property type="entry name" value="ENTH/VHS domain"/>
    <property type="match status" value="1"/>
</dbReference>
<dbReference type="GO" id="GO:0005768">
    <property type="term" value="C:endosome"/>
    <property type="evidence" value="ECO:0007669"/>
    <property type="project" value="TreeGrafter"/>
</dbReference>
<dbReference type="GO" id="GO:0030125">
    <property type="term" value="C:clathrin vesicle coat"/>
    <property type="evidence" value="ECO:0007669"/>
    <property type="project" value="TreeGrafter"/>
</dbReference>
<comment type="subcellular location">
    <subcellularLocation>
        <location evidence="1">Cytoplasmic vesicle</location>
        <location evidence="1">Clathrin-coated vesicle</location>
    </subcellularLocation>
    <subcellularLocation>
        <location evidence="2">Golgi apparatus</location>
    </subcellularLocation>
</comment>
<evidence type="ECO:0000256" key="4">
    <source>
        <dbReference type="ARBA" id="ARBA00023329"/>
    </source>
</evidence>
<evidence type="ECO:0000313" key="7">
    <source>
        <dbReference type="EMBL" id="WOK96974.1"/>
    </source>
</evidence>
<dbReference type="EMBL" id="CP136891">
    <property type="protein sequence ID" value="WOK96974.1"/>
    <property type="molecule type" value="Genomic_DNA"/>
</dbReference>
<dbReference type="GO" id="GO:0005886">
    <property type="term" value="C:plasma membrane"/>
    <property type="evidence" value="ECO:0007669"/>
    <property type="project" value="TreeGrafter"/>
</dbReference>
<dbReference type="InterPro" id="IPR013809">
    <property type="entry name" value="ENTH"/>
</dbReference>
<evidence type="ECO:0000256" key="1">
    <source>
        <dbReference type="ARBA" id="ARBA00004132"/>
    </source>
</evidence>
<evidence type="ECO:0000256" key="5">
    <source>
        <dbReference type="SAM" id="MobiDB-lite"/>
    </source>
</evidence>
<dbReference type="GO" id="GO:0005794">
    <property type="term" value="C:Golgi apparatus"/>
    <property type="evidence" value="ECO:0007669"/>
    <property type="project" value="UniProtKB-SubCell"/>
</dbReference>
<dbReference type="PROSITE" id="PS50942">
    <property type="entry name" value="ENTH"/>
    <property type="match status" value="1"/>
</dbReference>
<dbReference type="GO" id="GO:0030276">
    <property type="term" value="F:clathrin binding"/>
    <property type="evidence" value="ECO:0007669"/>
    <property type="project" value="TreeGrafter"/>
</dbReference>
<dbReference type="Pfam" id="PF01417">
    <property type="entry name" value="ENTH"/>
    <property type="match status" value="1"/>
</dbReference>
<dbReference type="Proteomes" id="UP001327560">
    <property type="component" value="Chromosome 2"/>
</dbReference>
<dbReference type="CDD" id="cd03571">
    <property type="entry name" value="ENTH"/>
    <property type="match status" value="1"/>
</dbReference>
<dbReference type="AlphaFoldDB" id="A0AAQ3JXD4"/>
<keyword evidence="3" id="KW-0333">Golgi apparatus</keyword>
<accession>A0AAQ3JXD4</accession>
<gene>
    <name evidence="7" type="ORF">Cni_G05682</name>
</gene>
<protein>
    <submittedName>
        <fullName evidence="7">Epsin-3-like</fullName>
    </submittedName>
</protein>
<dbReference type="InterPro" id="IPR008942">
    <property type="entry name" value="ENTH_VHS"/>
</dbReference>
<evidence type="ECO:0000313" key="8">
    <source>
        <dbReference type="Proteomes" id="UP001327560"/>
    </source>
</evidence>
<evidence type="ECO:0000256" key="3">
    <source>
        <dbReference type="ARBA" id="ARBA00023034"/>
    </source>
</evidence>
<dbReference type="SMART" id="SM00273">
    <property type="entry name" value="ENTH"/>
    <property type="match status" value="1"/>
</dbReference>
<feature type="compositionally biased region" description="Acidic residues" evidence="5">
    <location>
        <begin position="216"/>
        <end position="225"/>
    </location>
</feature>
<dbReference type="PANTHER" id="PTHR12276:SF116">
    <property type="entry name" value="ENTH_VHS FAMILY PROTEIN"/>
    <property type="match status" value="1"/>
</dbReference>
<dbReference type="GO" id="GO:0005543">
    <property type="term" value="F:phospholipid binding"/>
    <property type="evidence" value="ECO:0007669"/>
    <property type="project" value="TreeGrafter"/>
</dbReference>
<dbReference type="PANTHER" id="PTHR12276">
    <property type="entry name" value="EPSIN/ENT-RELATED"/>
    <property type="match status" value="1"/>
</dbReference>
<keyword evidence="4" id="KW-0968">Cytoplasmic vesicle</keyword>
<dbReference type="Gene3D" id="1.25.40.90">
    <property type="match status" value="1"/>
</dbReference>
<organism evidence="7 8">
    <name type="scientific">Canna indica</name>
    <name type="common">Indian-shot</name>
    <dbReference type="NCBI Taxonomy" id="4628"/>
    <lineage>
        <taxon>Eukaryota</taxon>
        <taxon>Viridiplantae</taxon>
        <taxon>Streptophyta</taxon>
        <taxon>Embryophyta</taxon>
        <taxon>Tracheophyta</taxon>
        <taxon>Spermatophyta</taxon>
        <taxon>Magnoliopsida</taxon>
        <taxon>Liliopsida</taxon>
        <taxon>Zingiberales</taxon>
        <taxon>Cannaceae</taxon>
        <taxon>Canna</taxon>
    </lineage>
</organism>
<evidence type="ECO:0000259" key="6">
    <source>
        <dbReference type="PROSITE" id="PS50942"/>
    </source>
</evidence>